<dbReference type="PANTHER" id="PTHR36302">
    <property type="entry name" value="BLR7088 PROTEIN"/>
    <property type="match status" value="1"/>
</dbReference>
<dbReference type="RefSeq" id="WP_142928498.1">
    <property type="nucleotide sequence ID" value="NZ_ML660099.1"/>
</dbReference>
<evidence type="ECO:0000313" key="2">
    <source>
        <dbReference type="EMBL" id="TQV71722.1"/>
    </source>
</evidence>
<dbReference type="Proteomes" id="UP000319732">
    <property type="component" value="Unassembled WGS sequence"/>
</dbReference>
<evidence type="ECO:0000313" key="3">
    <source>
        <dbReference type="Proteomes" id="UP000319732"/>
    </source>
</evidence>
<organism evidence="2 3">
    <name type="scientific">Exilibacterium tricleocarpae</name>
    <dbReference type="NCBI Taxonomy" id="2591008"/>
    <lineage>
        <taxon>Bacteria</taxon>
        <taxon>Pseudomonadati</taxon>
        <taxon>Pseudomonadota</taxon>
        <taxon>Gammaproteobacteria</taxon>
        <taxon>Cellvibrionales</taxon>
        <taxon>Cellvibrionaceae</taxon>
        <taxon>Exilibacterium</taxon>
    </lineage>
</organism>
<dbReference type="InterPro" id="IPR058248">
    <property type="entry name" value="Lxx211020-like"/>
</dbReference>
<dbReference type="EMBL" id="VHSG01000020">
    <property type="protein sequence ID" value="TQV71722.1"/>
    <property type="molecule type" value="Genomic_DNA"/>
</dbReference>
<name>A0A545T3D5_9GAMM</name>
<comment type="caution">
    <text evidence="2">The sequence shown here is derived from an EMBL/GenBank/DDBJ whole genome shotgun (WGS) entry which is preliminary data.</text>
</comment>
<accession>A0A545T3D5</accession>
<proteinExistence type="predicted"/>
<dbReference type="SUPFAM" id="SSF110087">
    <property type="entry name" value="DR1885-like metal-binding protein"/>
    <property type="match status" value="1"/>
</dbReference>
<protein>
    <submittedName>
        <fullName evidence="2">Copper chaperone PCu(A)C</fullName>
    </submittedName>
</protein>
<dbReference type="AlphaFoldDB" id="A0A545T3D5"/>
<feature type="chain" id="PRO_5021949430" evidence="1">
    <location>
        <begin position="24"/>
        <end position="162"/>
    </location>
</feature>
<dbReference type="InterPro" id="IPR036182">
    <property type="entry name" value="PCuAC_sf"/>
</dbReference>
<evidence type="ECO:0000256" key="1">
    <source>
        <dbReference type="SAM" id="SignalP"/>
    </source>
</evidence>
<dbReference type="Gene3D" id="2.60.40.1890">
    <property type="entry name" value="PCu(A)C copper chaperone"/>
    <property type="match status" value="1"/>
</dbReference>
<reference evidence="2 3" key="1">
    <citation type="submission" date="2019-06" db="EMBL/GenBank/DDBJ databases">
        <title>Whole genome sequence for Cellvibrionaceae sp. R142.</title>
        <authorList>
            <person name="Wang G."/>
        </authorList>
    </citation>
    <scope>NUCLEOTIDE SEQUENCE [LARGE SCALE GENOMIC DNA]</scope>
    <source>
        <strain evidence="2 3">R142</strain>
    </source>
</reference>
<dbReference type="InterPro" id="IPR007410">
    <property type="entry name" value="LpqE-like"/>
</dbReference>
<keyword evidence="3" id="KW-1185">Reference proteome</keyword>
<keyword evidence="1" id="KW-0732">Signal</keyword>
<feature type="signal peptide" evidence="1">
    <location>
        <begin position="1"/>
        <end position="23"/>
    </location>
</feature>
<dbReference type="OrthoDB" id="9796962at2"/>
<sequence length="162" mass="17739">MRAGQLYERWSGLLLLCSLTLWAAPVLADVETDNTGVKNTGVKNVQVTKAYLRLPPPGSPVAAVFLHLRNTGAKPHQLIGARSKLAGKMEVHTHEHVDGMMRMRPVAQLQVPAYSEVELKPGGHHLMVFGLRGELKAGGVFPMTLLFAGDREVEVEAEIKRL</sequence>
<gene>
    <name evidence="2" type="ORF">FKG94_18900</name>
</gene>
<dbReference type="Pfam" id="PF04314">
    <property type="entry name" value="PCuAC"/>
    <property type="match status" value="1"/>
</dbReference>
<dbReference type="PANTHER" id="PTHR36302:SF1">
    <property type="entry name" value="COPPER CHAPERONE PCU(A)C"/>
    <property type="match status" value="1"/>
</dbReference>